<reference evidence="1" key="4">
    <citation type="submission" date="2025-08" db="UniProtKB">
        <authorList>
            <consortium name="Ensembl"/>
        </authorList>
    </citation>
    <scope>IDENTIFICATION</scope>
</reference>
<dbReference type="SMR" id="A0A8Q3WKY5"/>
<dbReference type="EMBL" id="AC010888">
    <property type="status" value="NOT_ANNOTATED_CDS"/>
    <property type="molecule type" value="Genomic_DNA"/>
</dbReference>
<sequence>MGSSATEIEELENTTFKYLTGEQTEKMWQRLKGIAICEWKDLELFLLFLTEENKN</sequence>
<reference evidence="1" key="5">
    <citation type="submission" date="2025-09" db="UniProtKB">
        <authorList>
            <consortium name="Ensembl"/>
        </authorList>
    </citation>
    <scope>IDENTIFICATION</scope>
</reference>
<dbReference type="GeneTree" id="ENSGT00940000157043"/>
<reference evidence="1 2" key="3">
    <citation type="journal article" date="2005" name="Nature">
        <title>Generation and annotation of the DNA sequences of human chromosomes 2 and 4.</title>
        <authorList>
            <person name="Hillier L.W."/>
            <person name="Graves T.A."/>
            <person name="Fulton R.S."/>
            <person name="Fulton L.A."/>
            <person name="Pepin K.H."/>
            <person name="Minx P."/>
            <person name="Wagner-McPherson C."/>
            <person name="Layman D."/>
            <person name="Wylie K."/>
            <person name="Sekhon M."/>
            <person name="Becker M.C."/>
            <person name="Fewell G.A."/>
            <person name="Delehaunty K.D."/>
            <person name="Miner T.L."/>
            <person name="Nash W.E."/>
            <person name="Kremitzki C."/>
            <person name="Oddy L."/>
            <person name="Du H."/>
            <person name="Sun H."/>
            <person name="Bradshaw-Cordum H."/>
            <person name="Ali J."/>
            <person name="Carter J."/>
            <person name="Cordes M."/>
            <person name="Harris A."/>
            <person name="Isak A."/>
            <person name="van Brunt A."/>
            <person name="Nguyen C."/>
            <person name="Du F."/>
            <person name="Courtney L."/>
            <person name="Kalicki J."/>
            <person name="Ozersky P."/>
            <person name="Abbott S."/>
            <person name="Armstrong J."/>
            <person name="Belter E.A."/>
            <person name="Caruso L."/>
            <person name="Cedroni M."/>
            <person name="Cotton M."/>
            <person name="Davidson T."/>
            <person name="Desai A."/>
            <person name="Elliott G."/>
            <person name="Erb T."/>
            <person name="Fronick C."/>
            <person name="Gaige T."/>
            <person name="Haakenson W."/>
            <person name="Haglund K."/>
            <person name="Holmes A."/>
            <person name="Harkins R."/>
            <person name="Kim K."/>
            <person name="Kruchowski S.S."/>
            <person name="Strong C.M."/>
            <person name="Grewal N."/>
            <person name="Goyea E."/>
            <person name="Hou S."/>
            <person name="Levy A."/>
            <person name="Martinka S."/>
            <person name="Mead K."/>
            <person name="McLellan M.D."/>
            <person name="Meyer R."/>
            <person name="Randall-Maher J."/>
            <person name="Tomlinson C."/>
            <person name="Dauphin-Kohlberg S."/>
            <person name="Kozlowicz-Reilly A."/>
            <person name="Shah N."/>
            <person name="Swearengen-Shahid S."/>
            <person name="Snider J."/>
            <person name="Strong J.T."/>
            <person name="Thompson J."/>
            <person name="Yoakum M."/>
            <person name="Leonard S."/>
            <person name="Pearman C."/>
            <person name="Trani L."/>
            <person name="Radionenko M."/>
            <person name="Waligorski J.E."/>
            <person name="Wang C."/>
            <person name="Rock S.M."/>
            <person name="Tin-Wollam A.M."/>
            <person name="Maupin R."/>
            <person name="Latreille P."/>
            <person name="Wendl M.C."/>
            <person name="Yang S.P."/>
            <person name="Pohl C."/>
            <person name="Wallis J.W."/>
            <person name="Spieth J."/>
            <person name="Bieri T.A."/>
            <person name="Berkowicz N."/>
            <person name="Nelson J.O."/>
            <person name="Osborne J."/>
            <person name="Ding L."/>
            <person name="Meyer R."/>
            <person name="Sabo A."/>
            <person name="Shotland Y."/>
            <person name="Sinha P."/>
            <person name="Wohldmann P.E."/>
            <person name="Cook L.L."/>
            <person name="Hickenbotham M.T."/>
            <person name="Eldred J."/>
            <person name="Williams D."/>
            <person name="Jones T.A."/>
            <person name="She X."/>
            <person name="Ciccarelli F.D."/>
            <person name="Izaurralde E."/>
            <person name="Taylor J."/>
            <person name="Schmutz J."/>
            <person name="Myers R.M."/>
            <person name="Cox D.R."/>
            <person name="Huang X."/>
            <person name="McPherson J.D."/>
            <person name="Mardis E.R."/>
            <person name="Clifton S.W."/>
            <person name="Warren W.C."/>
            <person name="Chinwalla A.T."/>
            <person name="Eddy S.R."/>
            <person name="Marra M.A."/>
            <person name="Ovcharenko I."/>
            <person name="Furey T.S."/>
            <person name="Miller W."/>
            <person name="Eichler E.E."/>
            <person name="Bork P."/>
            <person name="Suyama M."/>
            <person name="Torrents D."/>
            <person name="Waterston R.H."/>
            <person name="Wilson R.K."/>
        </authorList>
    </citation>
    <scope>NUCLEOTIDE SEQUENCE [LARGE SCALE GENOMIC DNA]</scope>
</reference>
<accession>A0A8Q3WKY5</accession>
<dbReference type="HGNC" id="HGNC:8774">
    <property type="gene designation" value="PDE1A"/>
</dbReference>
<dbReference type="OpenTargets" id="ENSG00000115252"/>
<dbReference type="OrthoDB" id="189220at2759"/>
<keyword evidence="3 4" id="KW-1267">Proteomics identification</keyword>
<evidence type="ECO:0000313" key="2">
    <source>
        <dbReference type="Proteomes" id="UP000005640"/>
    </source>
</evidence>
<organism evidence="1 2">
    <name type="scientific">Homo sapiens</name>
    <name type="common">Human</name>
    <dbReference type="NCBI Taxonomy" id="9606"/>
    <lineage>
        <taxon>Eukaryota</taxon>
        <taxon>Metazoa</taxon>
        <taxon>Chordata</taxon>
        <taxon>Craniata</taxon>
        <taxon>Vertebrata</taxon>
        <taxon>Euteleostomi</taxon>
        <taxon>Mammalia</taxon>
        <taxon>Eutheria</taxon>
        <taxon>Euarchontoglires</taxon>
        <taxon>Primates</taxon>
        <taxon>Haplorrhini</taxon>
        <taxon>Catarrhini</taxon>
        <taxon>Hominidae</taxon>
        <taxon>Homo</taxon>
    </lineage>
</organism>
<evidence type="ECO:0000313" key="1">
    <source>
        <dbReference type="Ensembl" id="ENSP00000512256.1"/>
    </source>
</evidence>
<name>A0A8Q3WKY5_HUMAN</name>
<dbReference type="Ensembl" id="ENST00000462938.6">
    <property type="protein sequence ID" value="ENSP00000512256.1"/>
    <property type="gene ID" value="ENSG00000115252.20"/>
</dbReference>
<dbReference type="Proteomes" id="UP000005640">
    <property type="component" value="Chromosome 2"/>
</dbReference>
<evidence type="ECO:0007829" key="4">
    <source>
        <dbReference type="ProteomicsDB" id="A0A8Q3WKY5"/>
    </source>
</evidence>
<evidence type="ECO:0007829" key="3">
    <source>
        <dbReference type="PeptideAtlas" id="A0A8Q3WKY5"/>
    </source>
</evidence>
<protein>
    <submittedName>
        <fullName evidence="1">Phosphodiesterase 1A</fullName>
    </submittedName>
</protein>
<reference evidence="1 2" key="1">
    <citation type="journal article" date="2001" name="Nature">
        <title>Initial sequencing and analysis of the human genome.</title>
        <authorList>
            <consortium name="International Human Genome Sequencing Consortium"/>
            <person name="Lander E.S."/>
            <person name="Linton L.M."/>
            <person name="Birren B."/>
            <person name="Nusbaum C."/>
            <person name="Zody M.C."/>
            <person name="Baldwin J."/>
            <person name="Devon K."/>
            <person name="Dewar K."/>
            <person name="Doyle M."/>
            <person name="FitzHugh W."/>
            <person name="Funke R."/>
            <person name="Gage D."/>
            <person name="Harris K."/>
            <person name="Heaford A."/>
            <person name="Howland J."/>
            <person name="Kann L."/>
            <person name="Lehoczky J."/>
            <person name="LeVine R."/>
            <person name="McEwan P."/>
            <person name="McKernan K."/>
            <person name="Meldrim J."/>
            <person name="Mesirov J.P."/>
            <person name="Miranda C."/>
            <person name="Morris W."/>
            <person name="Naylor J."/>
            <person name="Raymond C."/>
            <person name="Rosetti M."/>
            <person name="Santos R."/>
            <person name="Sheridan A."/>
            <person name="Sougnez C."/>
            <person name="Stange-Thomann N."/>
            <person name="Stojanovic N."/>
            <person name="Subramanian A."/>
            <person name="Wyman D."/>
            <person name="Rogers J."/>
            <person name="Sulston J."/>
            <person name="Ainscough R."/>
            <person name="Beck S."/>
            <person name="Bentley D."/>
            <person name="Burton J."/>
            <person name="Clee C."/>
            <person name="Carter N."/>
            <person name="Coulson A."/>
            <person name="Deadman R."/>
            <person name="Deloukas P."/>
            <person name="Dunham A."/>
            <person name="Dunham I."/>
            <person name="Durbin R."/>
            <person name="French L."/>
            <person name="Grafham D."/>
            <person name="Gregory S."/>
            <person name="Hubbard T."/>
            <person name="Humphray S."/>
            <person name="Hunt A."/>
            <person name="Jones M."/>
            <person name="Lloyd C."/>
            <person name="McMurray A."/>
            <person name="Matthews L."/>
            <person name="Mercer S."/>
            <person name="Milne S."/>
            <person name="Mullikin J.C."/>
            <person name="Mungall A."/>
            <person name="Plumb R."/>
            <person name="Ross M."/>
            <person name="Shownkeen R."/>
            <person name="Sims S."/>
            <person name="Waterston R.H."/>
            <person name="Wilson R.K."/>
            <person name="Hillier L.W."/>
            <person name="McPherson J.D."/>
            <person name="Marra M.A."/>
            <person name="Mardis E.R."/>
            <person name="Fulton L.A."/>
            <person name="Chinwalla A.T."/>
            <person name="Pepin K.H."/>
            <person name="Gish W.R."/>
            <person name="Chissoe S.L."/>
            <person name="Wendl M.C."/>
            <person name="Delehaunty K.D."/>
            <person name="Miner T.L."/>
            <person name="Delehaunty A."/>
            <person name="Kramer J.B."/>
            <person name="Cook L.L."/>
            <person name="Fulton R.S."/>
            <person name="Johnson D.L."/>
            <person name="Minx P.J."/>
            <person name="Clifton S.W."/>
            <person name="Hawkins T."/>
            <person name="Branscomb E."/>
            <person name="Predki P."/>
            <person name="Richardson P."/>
            <person name="Wenning S."/>
            <person name="Slezak T."/>
            <person name="Doggett N."/>
            <person name="Cheng J.F."/>
            <person name="Olsen A."/>
            <person name="Lucas S."/>
            <person name="Elkin C."/>
            <person name="Uberbacher E."/>
            <person name="Frazier M."/>
            <person name="Gibbs R.A."/>
            <person name="Muzny D.M."/>
            <person name="Scherer S.E."/>
            <person name="Bouck J.B."/>
            <person name="Sodergren E.J."/>
            <person name="Worley K.C."/>
            <person name="Rives C.M."/>
            <person name="Gorrell J.H."/>
            <person name="Metzker M.L."/>
            <person name="Naylor S.L."/>
            <person name="Kucherlapati R.S."/>
            <person name="Nelson D.L."/>
            <person name="Weinstock G.M."/>
            <person name="Sakaki Y."/>
            <person name="Fujiyama A."/>
            <person name="Hattori M."/>
            <person name="Yada T."/>
            <person name="Toyoda A."/>
            <person name="Itoh T."/>
            <person name="Kawagoe C."/>
            <person name="Watanabe H."/>
            <person name="Totoki Y."/>
            <person name="Taylor T."/>
            <person name="Weissenbach J."/>
            <person name="Heilig R."/>
            <person name="Saurin W."/>
            <person name="Artiguenave F."/>
            <person name="Brottier P."/>
            <person name="Bruls T."/>
            <person name="Pelletier E."/>
            <person name="Robert C."/>
            <person name="Wincker P."/>
            <person name="Smith D.R."/>
            <person name="Doucette-Stamm L."/>
            <person name="Rubenfield M."/>
            <person name="Weinstock K."/>
            <person name="Lee H.M."/>
            <person name="Dubois J."/>
            <person name="Rosenthal A."/>
            <person name="Platzer M."/>
            <person name="Nyakatura G."/>
            <person name="Taudien S."/>
            <person name="Rump A."/>
            <person name="Yang H."/>
            <person name="Yu J."/>
            <person name="Wang J."/>
            <person name="Huang G."/>
            <person name="Gu J."/>
            <person name="Hood L."/>
            <person name="Rowen L."/>
            <person name="Madan A."/>
            <person name="Qin S."/>
            <person name="Davis R.W."/>
            <person name="Federspiel N.A."/>
            <person name="Abola A.P."/>
            <person name="Proctor M.J."/>
            <person name="Myers R.M."/>
            <person name="Schmutz J."/>
            <person name="Dickson M."/>
            <person name="Grimwood J."/>
            <person name="Cox D.R."/>
            <person name="Olson M.V."/>
            <person name="Kaul R."/>
            <person name="Raymond C."/>
            <person name="Shimizu N."/>
            <person name="Kawasaki K."/>
            <person name="Minoshima S."/>
            <person name="Evans G.A."/>
            <person name="Athanasiou M."/>
            <person name="Schultz R."/>
            <person name="Roe B.A."/>
            <person name="Chen F."/>
            <person name="Pan H."/>
            <person name="Ramser J."/>
            <person name="Lehrach H."/>
            <person name="Reinhardt R."/>
            <person name="McCombie W.R."/>
            <person name="de la Bastide M."/>
            <person name="Dedhia N."/>
            <person name="Blocker H."/>
            <person name="Hornischer K."/>
            <person name="Nordsiek G."/>
            <person name="Agarwala R."/>
            <person name="Aravind L."/>
            <person name="Bailey J.A."/>
            <person name="Bateman A."/>
            <person name="Batzoglou S."/>
            <person name="Birney E."/>
            <person name="Bork P."/>
            <person name="Brown D.G."/>
            <person name="Burge C.B."/>
            <person name="Cerutti L."/>
            <person name="Chen H.C."/>
            <person name="Church D."/>
            <person name="Clamp M."/>
            <person name="Copley R.R."/>
            <person name="Doerks T."/>
            <person name="Eddy S.R."/>
            <person name="Eichler E.E."/>
            <person name="Furey T.S."/>
            <person name="Galagan J."/>
            <person name="Gilbert J.G."/>
            <person name="Harmon C."/>
            <person name="Hayashizaki Y."/>
            <person name="Haussler D."/>
            <person name="Hermjakob H."/>
            <person name="Hokamp K."/>
            <person name="Jang W."/>
            <person name="Johnson L.S."/>
            <person name="Jones T.A."/>
            <person name="Kasif S."/>
            <person name="Kaspryzk A."/>
            <person name="Kennedy S."/>
            <person name="Kent W.J."/>
            <person name="Kitts P."/>
            <person name="Koonin E.V."/>
            <person name="Korf I."/>
            <person name="Kulp D."/>
            <person name="Lancet D."/>
            <person name="Lowe T.M."/>
            <person name="McLysaght A."/>
            <person name="Mikkelsen T."/>
            <person name="Moran J.V."/>
            <person name="Mulder N."/>
            <person name="Pollara V.J."/>
            <person name="Ponting C.P."/>
            <person name="Schuler G."/>
            <person name="Schultz J."/>
            <person name="Slater G."/>
            <person name="Smit A.F."/>
            <person name="Stupka E."/>
            <person name="Szustakowski J."/>
            <person name="Thierry-Mieg D."/>
            <person name="Thierry-Mieg J."/>
            <person name="Wagner L."/>
            <person name="Wallis J."/>
            <person name="Wheeler R."/>
            <person name="Williams A."/>
            <person name="Wolf Y.I."/>
            <person name="Wolfe K.H."/>
            <person name="Yang S.P."/>
            <person name="Yeh R.F."/>
            <person name="Collins F."/>
            <person name="Guyer M.S."/>
            <person name="Peterson J."/>
            <person name="Felsenfeld A."/>
            <person name="Wetterstrand K.A."/>
            <person name="Patrinos A."/>
            <person name="Morgan M.J."/>
            <person name="de Jong P."/>
            <person name="Catanese J.J."/>
            <person name="Osoegawa K."/>
            <person name="Shizuya H."/>
            <person name="Choi S."/>
            <person name="Chen Y.J."/>
        </authorList>
    </citation>
    <scope>NUCLEOTIDE SEQUENCE [LARGE SCALE GENOMIC DNA]</scope>
</reference>
<reference evidence="1 2" key="2">
    <citation type="journal article" date="2004" name="Nature">
        <title>Finishing the euchromatic sequence of the human genome.</title>
        <authorList>
            <consortium name="International Human Genome Sequencing Consortium"/>
        </authorList>
    </citation>
    <scope>NUCLEOTIDE SEQUENCE [LARGE SCALE GENOMIC DNA]</scope>
</reference>
<dbReference type="EMBL" id="AC011291">
    <property type="status" value="NOT_ANNOTATED_CDS"/>
    <property type="molecule type" value="Genomic_DNA"/>
</dbReference>
<gene>
    <name evidence="1" type="primary">PDE1A</name>
</gene>
<keyword evidence="2" id="KW-1185">Reference proteome</keyword>
<dbReference type="EMBL" id="AC012500">
    <property type="status" value="NOT_ANNOTATED_CDS"/>
    <property type="molecule type" value="Genomic_DNA"/>
</dbReference>
<proteinExistence type="evidence at protein level"/>
<dbReference type="AlphaFoldDB" id="A0A8Q3WKY5"/>
<dbReference type="Ensembl" id="ENST00000462938.6">
    <property type="protein sequence ID" value="ENSP00000512256.1"/>
    <property type="gene ID" value="ENSG00000115252.19"/>
</dbReference>